<evidence type="ECO:0000256" key="1">
    <source>
        <dbReference type="ARBA" id="ARBA00010587"/>
    </source>
</evidence>
<dbReference type="InterPro" id="IPR050669">
    <property type="entry name" value="Hemerythrin"/>
</dbReference>
<dbReference type="Gene3D" id="1.20.120.50">
    <property type="entry name" value="Hemerythrin-like"/>
    <property type="match status" value="1"/>
</dbReference>
<dbReference type="GO" id="GO:0046872">
    <property type="term" value="F:metal ion binding"/>
    <property type="evidence" value="ECO:0007669"/>
    <property type="project" value="UniProtKB-KW"/>
</dbReference>
<keyword evidence="2" id="KW-0813">Transport</keyword>
<evidence type="ECO:0000256" key="3">
    <source>
        <dbReference type="ARBA" id="ARBA00022723"/>
    </source>
</evidence>
<dbReference type="Pfam" id="PF01814">
    <property type="entry name" value="Hemerythrin"/>
    <property type="match status" value="1"/>
</dbReference>
<keyword evidence="3" id="KW-0479">Metal-binding</keyword>
<dbReference type="NCBIfam" id="TIGR02481">
    <property type="entry name" value="hemeryth_dom"/>
    <property type="match status" value="1"/>
</dbReference>
<dbReference type="InterPro" id="IPR023214">
    <property type="entry name" value="HAD_sf"/>
</dbReference>
<protein>
    <submittedName>
        <fullName evidence="6">Bacteriohemerythrin</fullName>
    </submittedName>
</protein>
<proteinExistence type="inferred from homology"/>
<organism evidence="6 7">
    <name type="scientific">Candidatus Geothrix odensensis</name>
    <dbReference type="NCBI Taxonomy" id="2954440"/>
    <lineage>
        <taxon>Bacteria</taxon>
        <taxon>Pseudomonadati</taxon>
        <taxon>Acidobacteriota</taxon>
        <taxon>Holophagae</taxon>
        <taxon>Holophagales</taxon>
        <taxon>Holophagaceae</taxon>
        <taxon>Geothrix</taxon>
    </lineage>
</organism>
<dbReference type="SUPFAM" id="SSF56784">
    <property type="entry name" value="HAD-like"/>
    <property type="match status" value="1"/>
</dbReference>
<comment type="caution">
    <text evidence="6">The sequence shown here is derived from an EMBL/GenBank/DDBJ whole genome shotgun (WGS) entry which is preliminary data.</text>
</comment>
<dbReference type="GO" id="GO:0005344">
    <property type="term" value="F:oxygen carrier activity"/>
    <property type="evidence" value="ECO:0007669"/>
    <property type="project" value="UniProtKB-KW"/>
</dbReference>
<dbReference type="Proteomes" id="UP000709959">
    <property type="component" value="Unassembled WGS sequence"/>
</dbReference>
<gene>
    <name evidence="6" type="ORF">IPN91_12115</name>
</gene>
<dbReference type="EMBL" id="JADKCH010000017">
    <property type="protein sequence ID" value="MBK8573357.1"/>
    <property type="molecule type" value="Genomic_DNA"/>
</dbReference>
<evidence type="ECO:0000256" key="4">
    <source>
        <dbReference type="ARBA" id="ARBA00023004"/>
    </source>
</evidence>
<dbReference type="InterPro" id="IPR016131">
    <property type="entry name" value="Haemerythrin_Fe_BS"/>
</dbReference>
<feature type="domain" description="Hemerythrin-like" evidence="5">
    <location>
        <begin position="15"/>
        <end position="129"/>
    </location>
</feature>
<evidence type="ECO:0000256" key="2">
    <source>
        <dbReference type="ARBA" id="ARBA00022621"/>
    </source>
</evidence>
<evidence type="ECO:0000313" key="6">
    <source>
        <dbReference type="EMBL" id="MBK8573357.1"/>
    </source>
</evidence>
<dbReference type="InterPro" id="IPR036412">
    <property type="entry name" value="HAD-like_sf"/>
</dbReference>
<reference evidence="6 7" key="1">
    <citation type="submission" date="2020-10" db="EMBL/GenBank/DDBJ databases">
        <title>Connecting structure to function with the recovery of over 1000 high-quality activated sludge metagenome-assembled genomes encoding full-length rRNA genes using long-read sequencing.</title>
        <authorList>
            <person name="Singleton C.M."/>
            <person name="Petriglieri F."/>
            <person name="Kristensen J.M."/>
            <person name="Kirkegaard R.H."/>
            <person name="Michaelsen T.Y."/>
            <person name="Andersen M.H."/>
            <person name="Karst S.M."/>
            <person name="Dueholm M.S."/>
            <person name="Nielsen P.H."/>
            <person name="Albertsen M."/>
        </authorList>
    </citation>
    <scope>NUCLEOTIDE SEQUENCE [LARGE SCALE GENOMIC DNA]</scope>
    <source>
        <strain evidence="6">OdNE_18-Q3-R46-58_MAXAC.008</strain>
    </source>
</reference>
<evidence type="ECO:0000259" key="5">
    <source>
        <dbReference type="Pfam" id="PF01814"/>
    </source>
</evidence>
<accession>A0A936F3B2</accession>
<keyword evidence="4" id="KW-0408">Iron</keyword>
<dbReference type="InterPro" id="IPR012312">
    <property type="entry name" value="Hemerythrin-like"/>
</dbReference>
<dbReference type="InterPro" id="IPR035938">
    <property type="entry name" value="Hemerythrin-like_sf"/>
</dbReference>
<dbReference type="Gene3D" id="3.40.50.1000">
    <property type="entry name" value="HAD superfamily/HAD-like"/>
    <property type="match status" value="1"/>
</dbReference>
<dbReference type="NCBIfam" id="NF033749">
    <property type="entry name" value="bact_hemeryth"/>
    <property type="match status" value="1"/>
</dbReference>
<dbReference type="PANTHER" id="PTHR37164:SF1">
    <property type="entry name" value="BACTERIOHEMERYTHRIN"/>
    <property type="match status" value="1"/>
</dbReference>
<dbReference type="CDD" id="cd12107">
    <property type="entry name" value="Hemerythrin"/>
    <property type="match status" value="1"/>
</dbReference>
<sequence>MAHIQWKDRYNINFREIDAQHQGLLDLLNELSDNLDGRKHPDTVSHIFKALGDYAQTHFSSEERYMRAAGYPKLSQHCQEHVYFVNRVKELSRSYDPADPRVVDETATFLRDWYMNHIIKVDQEYGPFLKRALPTASIEGILLGLEGVVCSLDAAPLIQAMVEGSGKSEAEVRTALFEDPGFLPKLESGQWDLERFEVEWTGWAGRAAAPESLALAYGTSYHPNPAMAQLAGRLKQHQPVALVGNAAPWMRSQVLGRLGLASSFTANALSCEAGARLPDRALLLAGASSLGLAPEACILIHRDPACIEAAQGVRMQTLEYTNPVMLMAELRRMGIGF</sequence>
<comment type="similarity">
    <text evidence="1">Belongs to the hemerythrin family.</text>
</comment>
<evidence type="ECO:0000313" key="7">
    <source>
        <dbReference type="Proteomes" id="UP000709959"/>
    </source>
</evidence>
<dbReference type="SUPFAM" id="SSF47188">
    <property type="entry name" value="Hemerythrin-like"/>
    <property type="match status" value="1"/>
</dbReference>
<dbReference type="AlphaFoldDB" id="A0A936F3B2"/>
<name>A0A936F3B2_9BACT</name>
<dbReference type="PANTHER" id="PTHR37164">
    <property type="entry name" value="BACTERIOHEMERYTHRIN"/>
    <property type="match status" value="1"/>
</dbReference>
<keyword evidence="2" id="KW-0561">Oxygen transport</keyword>
<dbReference type="PROSITE" id="PS00550">
    <property type="entry name" value="HEMERYTHRINS"/>
    <property type="match status" value="1"/>
</dbReference>
<dbReference type="InterPro" id="IPR012827">
    <property type="entry name" value="Hemerythrin_metal-bd"/>
</dbReference>